<keyword evidence="4" id="KW-1185">Reference proteome</keyword>
<reference evidence="3" key="1">
    <citation type="submission" date="2019-06" db="EMBL/GenBank/DDBJ databases">
        <authorList>
            <person name="Zheng W."/>
        </authorList>
    </citation>
    <scope>NUCLEOTIDE SEQUENCE</scope>
    <source>
        <strain evidence="3">QDHG01</strain>
    </source>
</reference>
<comment type="caution">
    <text evidence="3">The sequence shown here is derived from an EMBL/GenBank/DDBJ whole genome shotgun (WGS) entry which is preliminary data.</text>
</comment>
<dbReference type="InterPro" id="IPR013083">
    <property type="entry name" value="Znf_RING/FYVE/PHD"/>
</dbReference>
<dbReference type="GO" id="GO:0005737">
    <property type="term" value="C:cytoplasm"/>
    <property type="evidence" value="ECO:0007669"/>
    <property type="project" value="TreeGrafter"/>
</dbReference>
<dbReference type="OrthoDB" id="304171at2759"/>
<dbReference type="Proteomes" id="UP000785679">
    <property type="component" value="Unassembled WGS sequence"/>
</dbReference>
<evidence type="ECO:0000313" key="3">
    <source>
        <dbReference type="EMBL" id="TNV73794.1"/>
    </source>
</evidence>
<dbReference type="PROSITE" id="PS50089">
    <property type="entry name" value="ZF_RING_2"/>
    <property type="match status" value="1"/>
</dbReference>
<dbReference type="PANTHER" id="PTHR22765:SF416">
    <property type="entry name" value="E3 UBIQUITIN-PROTEIN LIGASE GODZILLA"/>
    <property type="match status" value="1"/>
</dbReference>
<dbReference type="EMBL" id="RRYP01018070">
    <property type="protein sequence ID" value="TNV73794.1"/>
    <property type="molecule type" value="Genomic_DNA"/>
</dbReference>
<evidence type="ECO:0000259" key="2">
    <source>
        <dbReference type="PROSITE" id="PS50089"/>
    </source>
</evidence>
<dbReference type="GO" id="GO:0008270">
    <property type="term" value="F:zinc ion binding"/>
    <property type="evidence" value="ECO:0007669"/>
    <property type="project" value="UniProtKB-KW"/>
</dbReference>
<protein>
    <recommendedName>
        <fullName evidence="2">RING-type domain-containing protein</fullName>
    </recommendedName>
</protein>
<dbReference type="GO" id="GO:0061630">
    <property type="term" value="F:ubiquitin protein ligase activity"/>
    <property type="evidence" value="ECO:0007669"/>
    <property type="project" value="TreeGrafter"/>
</dbReference>
<feature type="domain" description="RING-type" evidence="2">
    <location>
        <begin position="200"/>
        <end position="247"/>
    </location>
</feature>
<evidence type="ECO:0000313" key="4">
    <source>
        <dbReference type="Proteomes" id="UP000785679"/>
    </source>
</evidence>
<dbReference type="Gene3D" id="3.30.40.10">
    <property type="entry name" value="Zinc/RING finger domain, C3HC4 (zinc finger)"/>
    <property type="match status" value="1"/>
</dbReference>
<dbReference type="SMART" id="SM00184">
    <property type="entry name" value="RING"/>
    <property type="match status" value="1"/>
</dbReference>
<dbReference type="CDD" id="cd16454">
    <property type="entry name" value="RING-H2_PA-TM-RING"/>
    <property type="match status" value="1"/>
</dbReference>
<accession>A0A8J8NFF8</accession>
<gene>
    <name evidence="3" type="ORF">FGO68_gene339</name>
</gene>
<name>A0A8J8NFF8_HALGN</name>
<proteinExistence type="predicted"/>
<dbReference type="AlphaFoldDB" id="A0A8J8NFF8"/>
<evidence type="ECO:0000256" key="1">
    <source>
        <dbReference type="PROSITE-ProRule" id="PRU00175"/>
    </source>
</evidence>
<dbReference type="GO" id="GO:0006511">
    <property type="term" value="P:ubiquitin-dependent protein catabolic process"/>
    <property type="evidence" value="ECO:0007669"/>
    <property type="project" value="TreeGrafter"/>
</dbReference>
<dbReference type="Pfam" id="PF13639">
    <property type="entry name" value="zf-RING_2"/>
    <property type="match status" value="1"/>
</dbReference>
<dbReference type="InterPro" id="IPR051826">
    <property type="entry name" value="E3_ubiquitin-ligase_domain"/>
</dbReference>
<sequence length="258" mass="29394">MSGMAEEGPRMMRVGERGSGIMQELDFQHIGRQFQMMEGRLGDIHEPQFYVIQVGENGGQAVQQIFQEQFVQSPMRMGREQPGILAFQDPRSADWEVQRYAARVLRQREAAEAAAAGLNQINRGSTSEEHRPDIDFQRQQLVLWGLPFLQFLIRGAGGPFQEIDGTVKAQNILEQLTTLGTFQQPEETKEESESQTPDPCSICFEEFKDGNMLREINHCKHMFHQKCIEEWIRRKCQSGVASCPLCKHELIALPDGDQ</sequence>
<dbReference type="InterPro" id="IPR001841">
    <property type="entry name" value="Znf_RING"/>
</dbReference>
<dbReference type="PANTHER" id="PTHR22765">
    <property type="entry name" value="RING FINGER AND PROTEASE ASSOCIATED DOMAIN-CONTAINING"/>
    <property type="match status" value="1"/>
</dbReference>
<organism evidence="3 4">
    <name type="scientific">Halteria grandinella</name>
    <dbReference type="NCBI Taxonomy" id="5974"/>
    <lineage>
        <taxon>Eukaryota</taxon>
        <taxon>Sar</taxon>
        <taxon>Alveolata</taxon>
        <taxon>Ciliophora</taxon>
        <taxon>Intramacronucleata</taxon>
        <taxon>Spirotrichea</taxon>
        <taxon>Stichotrichia</taxon>
        <taxon>Sporadotrichida</taxon>
        <taxon>Halteriidae</taxon>
        <taxon>Halteria</taxon>
    </lineage>
</organism>
<dbReference type="SUPFAM" id="SSF57850">
    <property type="entry name" value="RING/U-box"/>
    <property type="match status" value="1"/>
</dbReference>
<keyword evidence="1" id="KW-0479">Metal-binding</keyword>
<keyword evidence="1" id="KW-0863">Zinc-finger</keyword>
<keyword evidence="1" id="KW-0862">Zinc</keyword>